<sequence>MAPGKVDPQTRLHEVLEKYRRTTEIHLAARLIDGDTGFKETLLRVMHHDFDTLNARSADLDDHEISIAQKAFTILMQNESDSQAAFQIYVEELLGFPSAPDHVSVFADAIHVRASFLEDHDKQVKANSNLNEPENLHEGDPKLQRLESLCDKAKRDFKTSGFARYEKANAAKFLRDTVENTINYIKSTKLADSDQGWSGNEPKYREKLRSLEQTWEQAAIAAQNAHRGEPRRFERSLVNSIPVHSVHQRVSKPKATEPRHSSIRLGKYEVSGVSSPFPPATLSYDFRGRRSASPYEVHANRHEYFGSQKGTRRDHYRPS</sequence>
<keyword evidence="3" id="KW-1185">Reference proteome</keyword>
<protein>
    <submittedName>
        <fullName evidence="2">Uncharacterized protein</fullName>
    </submittedName>
</protein>
<feature type="region of interest" description="Disordered" evidence="1">
    <location>
        <begin position="295"/>
        <end position="319"/>
    </location>
</feature>
<evidence type="ECO:0000313" key="3">
    <source>
        <dbReference type="Proteomes" id="UP000664521"/>
    </source>
</evidence>
<dbReference type="Proteomes" id="UP000664521">
    <property type="component" value="Unassembled WGS sequence"/>
</dbReference>
<organism evidence="2 3">
    <name type="scientific">Heterodermia speciosa</name>
    <dbReference type="NCBI Taxonomy" id="116794"/>
    <lineage>
        <taxon>Eukaryota</taxon>
        <taxon>Fungi</taxon>
        <taxon>Dikarya</taxon>
        <taxon>Ascomycota</taxon>
        <taxon>Pezizomycotina</taxon>
        <taxon>Lecanoromycetes</taxon>
        <taxon>OSLEUM clade</taxon>
        <taxon>Lecanoromycetidae</taxon>
        <taxon>Caliciales</taxon>
        <taxon>Physciaceae</taxon>
        <taxon>Heterodermia</taxon>
    </lineage>
</organism>
<dbReference type="AlphaFoldDB" id="A0A8H3EY95"/>
<gene>
    <name evidence="2" type="ORF">HETSPECPRED_002065</name>
</gene>
<dbReference type="EMBL" id="CAJPDS010000014">
    <property type="protein sequence ID" value="CAF9914742.1"/>
    <property type="molecule type" value="Genomic_DNA"/>
</dbReference>
<accession>A0A8H3EY95</accession>
<dbReference type="OrthoDB" id="5296805at2759"/>
<evidence type="ECO:0000313" key="2">
    <source>
        <dbReference type="EMBL" id="CAF9914742.1"/>
    </source>
</evidence>
<proteinExistence type="predicted"/>
<reference evidence="2" key="1">
    <citation type="submission" date="2021-03" db="EMBL/GenBank/DDBJ databases">
        <authorList>
            <person name="Tagirdzhanova G."/>
        </authorList>
    </citation>
    <scope>NUCLEOTIDE SEQUENCE</scope>
</reference>
<evidence type="ECO:0000256" key="1">
    <source>
        <dbReference type="SAM" id="MobiDB-lite"/>
    </source>
</evidence>
<comment type="caution">
    <text evidence="2">The sequence shown here is derived from an EMBL/GenBank/DDBJ whole genome shotgun (WGS) entry which is preliminary data.</text>
</comment>
<name>A0A8H3EY95_9LECA</name>